<dbReference type="GO" id="GO:0005219">
    <property type="term" value="F:ryanodine-sensitive calcium-release channel activity"/>
    <property type="evidence" value="ECO:0007669"/>
    <property type="project" value="TreeGrafter"/>
</dbReference>
<dbReference type="GO" id="GO:0014808">
    <property type="term" value="P:release of sequestered calcium ion into cytosol by sarcoplasmic reticulum"/>
    <property type="evidence" value="ECO:0007669"/>
    <property type="project" value="TreeGrafter"/>
</dbReference>
<dbReference type="GO" id="GO:0005790">
    <property type="term" value="C:smooth endoplasmic reticulum"/>
    <property type="evidence" value="ECO:0007669"/>
    <property type="project" value="TreeGrafter"/>
</dbReference>
<gene>
    <name evidence="2" type="ORF">DC041_0006801</name>
</gene>
<dbReference type="GO" id="GO:0033017">
    <property type="term" value="C:sarcoplasmic reticulum membrane"/>
    <property type="evidence" value="ECO:0007669"/>
    <property type="project" value="TreeGrafter"/>
</dbReference>
<accession>A0A430QSY7</accession>
<feature type="domain" description="RyR/IP3R Homology associated" evidence="1">
    <location>
        <begin position="139"/>
        <end position="240"/>
    </location>
</feature>
<dbReference type="Proteomes" id="UP000290809">
    <property type="component" value="Unassembled WGS sequence"/>
</dbReference>
<feature type="non-terminal residue" evidence="2">
    <location>
        <position position="240"/>
    </location>
</feature>
<feature type="non-terminal residue" evidence="2">
    <location>
        <position position="1"/>
    </location>
</feature>
<dbReference type="InterPro" id="IPR013662">
    <property type="entry name" value="RIH_assoc-dom"/>
</dbReference>
<organism evidence="2 3">
    <name type="scientific">Schistosoma bovis</name>
    <name type="common">Blood fluke</name>
    <dbReference type="NCBI Taxonomy" id="6184"/>
    <lineage>
        <taxon>Eukaryota</taxon>
        <taxon>Metazoa</taxon>
        <taxon>Spiralia</taxon>
        <taxon>Lophotrochozoa</taxon>
        <taxon>Platyhelminthes</taxon>
        <taxon>Trematoda</taxon>
        <taxon>Digenea</taxon>
        <taxon>Strigeidida</taxon>
        <taxon>Schistosomatoidea</taxon>
        <taxon>Schistosomatidae</taxon>
        <taxon>Schistosoma</taxon>
    </lineage>
</organism>
<dbReference type="Pfam" id="PF08454">
    <property type="entry name" value="RIH_assoc"/>
    <property type="match status" value="1"/>
</dbReference>
<dbReference type="GO" id="GO:0042383">
    <property type="term" value="C:sarcolemma"/>
    <property type="evidence" value="ECO:0007669"/>
    <property type="project" value="TreeGrafter"/>
</dbReference>
<reference evidence="2 3" key="1">
    <citation type="journal article" date="2019" name="PLoS Pathog.">
        <title>Genome sequence of the bovine parasite Schistosoma bovis Tanzania.</title>
        <authorList>
            <person name="Oey H."/>
            <person name="Zakrzewski M."/>
            <person name="Gobert G."/>
            <person name="Gravermann K."/>
            <person name="Stoye J."/>
            <person name="Jones M."/>
            <person name="Mcmanus D."/>
            <person name="Krause L."/>
        </authorList>
    </citation>
    <scope>NUCLEOTIDE SEQUENCE [LARGE SCALE GENOMIC DNA]</scope>
    <source>
        <strain evidence="2 3">TAN1997</strain>
    </source>
</reference>
<dbReference type="AlphaFoldDB" id="A0A430QSY7"/>
<keyword evidence="3" id="KW-1185">Reference proteome</keyword>
<comment type="caution">
    <text evidence="2">The sequence shown here is derived from an EMBL/GenBank/DDBJ whole genome shotgun (WGS) entry which is preliminary data.</text>
</comment>
<dbReference type="EMBL" id="QMKO01001239">
    <property type="protein sequence ID" value="RTG90802.1"/>
    <property type="molecule type" value="Genomic_DNA"/>
</dbReference>
<dbReference type="PANTHER" id="PTHR46399">
    <property type="entry name" value="B30.2/SPRY DOMAIN-CONTAINING PROTEIN"/>
    <property type="match status" value="1"/>
</dbReference>
<evidence type="ECO:0000313" key="2">
    <source>
        <dbReference type="EMBL" id="RTG90802.1"/>
    </source>
</evidence>
<protein>
    <recommendedName>
        <fullName evidence="1">RyR/IP3R Homology associated domain-containing protein</fullName>
    </recommendedName>
</protein>
<dbReference type="GO" id="GO:0034704">
    <property type="term" value="C:calcium channel complex"/>
    <property type="evidence" value="ECO:0007669"/>
    <property type="project" value="TreeGrafter"/>
</dbReference>
<dbReference type="GO" id="GO:0030018">
    <property type="term" value="C:Z disc"/>
    <property type="evidence" value="ECO:0007669"/>
    <property type="project" value="TreeGrafter"/>
</dbReference>
<dbReference type="PANTHER" id="PTHR46399:SF8">
    <property type="entry name" value="B30.2_SPRY DOMAIN-CONTAINING PROTEIN"/>
    <property type="match status" value="1"/>
</dbReference>
<dbReference type="GO" id="GO:0006941">
    <property type="term" value="P:striated muscle contraction"/>
    <property type="evidence" value="ECO:0007669"/>
    <property type="project" value="TreeGrafter"/>
</dbReference>
<dbReference type="STRING" id="6184.A0A430QSY7"/>
<proteinExistence type="predicted"/>
<name>A0A430QSY7_SCHBO</name>
<evidence type="ECO:0000313" key="3">
    <source>
        <dbReference type="Proteomes" id="UP000290809"/>
    </source>
</evidence>
<sequence length="240" mass="26988">TDIRHETNLTNVKLTISSLIKEQEEQKQQLLSEQNRLAERGAAEMVLLQLAASKGESTPVAQASIELGIALLLGGNIDVQGRMLDYLMKKKLSGFFTSLAGLTQKCSVLDLDTFERCNKAEGLAVGLSDMEGITNLYDADFTCKIFRFLQLLCEGHNLGKFLHHLFCTAFQDYLRTQAGNTVSVNLIISTVDYLLRLQESIMDFYWHYSNKDTIDESGKNSFVRAIKIGKQVFRSLTEYI</sequence>
<dbReference type="InterPro" id="IPR015925">
    <property type="entry name" value="Ryanodine_IP3_receptor"/>
</dbReference>
<evidence type="ECO:0000259" key="1">
    <source>
        <dbReference type="Pfam" id="PF08454"/>
    </source>
</evidence>